<feature type="active site" description="Proton donor/acceptor" evidence="6">
    <location>
        <position position="427"/>
    </location>
</feature>
<dbReference type="AlphaFoldDB" id="A0A2H0B040"/>
<dbReference type="GO" id="GO:0008360">
    <property type="term" value="P:regulation of cell shape"/>
    <property type="evidence" value="ECO:0007669"/>
    <property type="project" value="UniProtKB-UniRule"/>
</dbReference>
<gene>
    <name evidence="8" type="ORF">COX11_00900</name>
</gene>
<dbReference type="EMBL" id="PCSO01000036">
    <property type="protein sequence ID" value="PIP51019.1"/>
    <property type="molecule type" value="Genomic_DNA"/>
</dbReference>
<dbReference type="Pfam" id="PF03734">
    <property type="entry name" value="YkuD"/>
    <property type="match status" value="1"/>
</dbReference>
<sequence length="476" mass="52030">MADIKTKKRALIATISFFSLLLILSLSLFCYQRAYAGKIYRNVSFDGVPLQGKTKAQAKTIIENQVSPQFGKKIITKSQEGKEFEAKFSETGTYVDAGQIVREAYEYGRNSNFLKTLYLSSTTIFSKKNLSYEVKFDEDVYGQYLAKAAESLNIPPTDANLEVKSGQVVTNVGKNGITIDSSNLKTQISQEFKAKVDSAVVEMPTMPITPTLLSEDLAEAQKQAEDYLSHQIQLTLNGQVYNADRNTIGSWISFGSSGSKYVASLNTGAIKNYVNKIAAKNDTPVIDTKINAVDNSVLQEGRQGIYTDQDDAVSKITAALQGSSLSSTIQLIQTPRDPQIVKVFPDEGIVPGRFPGKYIDISLSSQLLTTFEGTNQLGQYQVSTGKSSMPTPTGLKSVIAKDPRAWSAPYGLWMPWWNGIGGGMGIHELPEWPGGYKEGENHLGTPVSHGCIRLGVGPAQTVYNWADIGTPVYIHK</sequence>
<dbReference type="InterPro" id="IPR005490">
    <property type="entry name" value="LD_TPept_cat_dom"/>
</dbReference>
<dbReference type="PANTHER" id="PTHR35788">
    <property type="entry name" value="EXPORTED PROTEIN-RELATED"/>
    <property type="match status" value="1"/>
</dbReference>
<dbReference type="InterPro" id="IPR022029">
    <property type="entry name" value="YoaR-like_PG-bd"/>
</dbReference>
<dbReference type="InterPro" id="IPR052913">
    <property type="entry name" value="Glycopeptide_resist_protein"/>
</dbReference>
<evidence type="ECO:0000313" key="8">
    <source>
        <dbReference type="EMBL" id="PIP51019.1"/>
    </source>
</evidence>
<dbReference type="PROSITE" id="PS52029">
    <property type="entry name" value="LD_TPASE"/>
    <property type="match status" value="1"/>
</dbReference>
<dbReference type="CDD" id="cd16913">
    <property type="entry name" value="YkuD_like"/>
    <property type="match status" value="1"/>
</dbReference>
<feature type="active site" description="Nucleophile" evidence="6">
    <location>
        <position position="451"/>
    </location>
</feature>
<dbReference type="Gene3D" id="2.40.440.10">
    <property type="entry name" value="L,D-transpeptidase catalytic domain-like"/>
    <property type="match status" value="1"/>
</dbReference>
<dbReference type="Proteomes" id="UP000230671">
    <property type="component" value="Unassembled WGS sequence"/>
</dbReference>
<keyword evidence="3 6" id="KW-0133">Cell shape</keyword>
<keyword evidence="2" id="KW-0808">Transferase</keyword>
<feature type="domain" description="L,D-TPase catalytic" evidence="7">
    <location>
        <begin position="357"/>
        <end position="475"/>
    </location>
</feature>
<evidence type="ECO:0000256" key="2">
    <source>
        <dbReference type="ARBA" id="ARBA00022679"/>
    </source>
</evidence>
<dbReference type="GO" id="GO:0009252">
    <property type="term" value="P:peptidoglycan biosynthetic process"/>
    <property type="evidence" value="ECO:0007669"/>
    <property type="project" value="UniProtKB-UniPathway"/>
</dbReference>
<evidence type="ECO:0000256" key="1">
    <source>
        <dbReference type="ARBA" id="ARBA00004752"/>
    </source>
</evidence>
<evidence type="ECO:0000256" key="5">
    <source>
        <dbReference type="ARBA" id="ARBA00023316"/>
    </source>
</evidence>
<organism evidence="8 9">
    <name type="scientific">Candidatus Berkelbacteria bacterium CG23_combo_of_CG06-09_8_20_14_all_41_73</name>
    <dbReference type="NCBI Taxonomy" id="1974519"/>
    <lineage>
        <taxon>Bacteria</taxon>
        <taxon>Candidatus Berkelbacteria</taxon>
    </lineage>
</organism>
<evidence type="ECO:0000259" key="7">
    <source>
        <dbReference type="PROSITE" id="PS52029"/>
    </source>
</evidence>
<comment type="pathway">
    <text evidence="1 6">Cell wall biogenesis; peptidoglycan biosynthesis.</text>
</comment>
<dbReference type="PANTHER" id="PTHR35788:SF1">
    <property type="entry name" value="EXPORTED PROTEIN"/>
    <property type="match status" value="1"/>
</dbReference>
<accession>A0A2H0B040</accession>
<comment type="caution">
    <text evidence="8">The sequence shown here is derived from an EMBL/GenBank/DDBJ whole genome shotgun (WGS) entry which is preliminary data.</text>
</comment>
<dbReference type="GO" id="GO:0016740">
    <property type="term" value="F:transferase activity"/>
    <property type="evidence" value="ECO:0007669"/>
    <property type="project" value="UniProtKB-KW"/>
</dbReference>
<dbReference type="SUPFAM" id="SSF141523">
    <property type="entry name" value="L,D-transpeptidase catalytic domain-like"/>
    <property type="match status" value="1"/>
</dbReference>
<dbReference type="GO" id="GO:0071555">
    <property type="term" value="P:cell wall organization"/>
    <property type="evidence" value="ECO:0007669"/>
    <property type="project" value="UniProtKB-UniRule"/>
</dbReference>
<proteinExistence type="predicted"/>
<evidence type="ECO:0000313" key="9">
    <source>
        <dbReference type="Proteomes" id="UP000230671"/>
    </source>
</evidence>
<evidence type="ECO:0000256" key="3">
    <source>
        <dbReference type="ARBA" id="ARBA00022960"/>
    </source>
</evidence>
<keyword evidence="5 6" id="KW-0961">Cell wall biogenesis/degradation</keyword>
<name>A0A2H0B040_9BACT</name>
<evidence type="ECO:0000256" key="6">
    <source>
        <dbReference type="PROSITE-ProRule" id="PRU01373"/>
    </source>
</evidence>
<dbReference type="SUPFAM" id="SSF143985">
    <property type="entry name" value="L,D-transpeptidase pre-catalytic domain-like"/>
    <property type="match status" value="1"/>
</dbReference>
<keyword evidence="4 6" id="KW-0573">Peptidoglycan synthesis</keyword>
<protein>
    <recommendedName>
        <fullName evidence="7">L,D-TPase catalytic domain-containing protein</fullName>
    </recommendedName>
</protein>
<dbReference type="InterPro" id="IPR038063">
    <property type="entry name" value="Transpep_catalytic_dom"/>
</dbReference>
<evidence type="ECO:0000256" key="4">
    <source>
        <dbReference type="ARBA" id="ARBA00022984"/>
    </source>
</evidence>
<dbReference type="Gene3D" id="3.10.20.800">
    <property type="match status" value="1"/>
</dbReference>
<dbReference type="Pfam" id="PF12229">
    <property type="entry name" value="PG_binding_4"/>
    <property type="match status" value="2"/>
</dbReference>
<dbReference type="InterPro" id="IPR038054">
    <property type="entry name" value="LD_TPept-like_central_sf"/>
</dbReference>
<dbReference type="UniPathway" id="UPA00219"/>
<reference evidence="8 9" key="1">
    <citation type="submission" date="2017-09" db="EMBL/GenBank/DDBJ databases">
        <title>Depth-based differentiation of microbial function through sediment-hosted aquifers and enrichment of novel symbionts in the deep terrestrial subsurface.</title>
        <authorList>
            <person name="Probst A.J."/>
            <person name="Ladd B."/>
            <person name="Jarett J.K."/>
            <person name="Geller-Mcgrath D.E."/>
            <person name="Sieber C.M."/>
            <person name="Emerson J.B."/>
            <person name="Anantharaman K."/>
            <person name="Thomas B.C."/>
            <person name="Malmstrom R."/>
            <person name="Stieglmeier M."/>
            <person name="Klingl A."/>
            <person name="Woyke T."/>
            <person name="Ryan C.M."/>
            <person name="Banfield J.F."/>
        </authorList>
    </citation>
    <scope>NUCLEOTIDE SEQUENCE [LARGE SCALE GENOMIC DNA]</scope>
    <source>
        <strain evidence="8">CG23_combo_of_CG06-09_8_20_14_all_41_73</strain>
    </source>
</reference>